<dbReference type="KEGG" id="ptrr:90954036"/>
<organism evidence="2 3">
    <name type="scientific">Pyrenophora tritici-repentis</name>
    <dbReference type="NCBI Taxonomy" id="45151"/>
    <lineage>
        <taxon>Eukaryota</taxon>
        <taxon>Fungi</taxon>
        <taxon>Dikarya</taxon>
        <taxon>Ascomycota</taxon>
        <taxon>Pezizomycotina</taxon>
        <taxon>Dothideomycetes</taxon>
        <taxon>Pleosporomycetidae</taxon>
        <taxon>Pleosporales</taxon>
        <taxon>Pleosporineae</taxon>
        <taxon>Pleosporaceae</taxon>
        <taxon>Pyrenophora</taxon>
    </lineage>
</organism>
<dbReference type="RefSeq" id="XP_065965300.1">
    <property type="nucleotide sequence ID" value="XM_066103098.1"/>
</dbReference>
<proteinExistence type="predicted"/>
<feature type="compositionally biased region" description="Low complexity" evidence="1">
    <location>
        <begin position="30"/>
        <end position="41"/>
    </location>
</feature>
<protein>
    <submittedName>
        <fullName evidence="2">AIRC domain containing protein</fullName>
    </submittedName>
</protein>
<name>A0A2W1E2X2_9PLEO</name>
<dbReference type="Proteomes" id="UP000245464">
    <property type="component" value="Chromosome 1"/>
</dbReference>
<feature type="compositionally biased region" description="Polar residues" evidence="1">
    <location>
        <begin position="63"/>
        <end position="74"/>
    </location>
</feature>
<comment type="caution">
    <text evidence="2">The sequence shown here is derived from an EMBL/GenBank/DDBJ whole genome shotgun (WGS) entry which is preliminary data.</text>
</comment>
<dbReference type="GeneID" id="90954036"/>
<sequence>MNSPPASAPKPAVTMMSFVPASVAAKRKPATIPSAAAAPAPQMKTSTPSDSSSLEQDLKRLLNLNSAGETSSVR</sequence>
<dbReference type="EMBL" id="NQIK02000001">
    <property type="protein sequence ID" value="KAF7577105.1"/>
    <property type="molecule type" value="Genomic_DNA"/>
</dbReference>
<gene>
    <name evidence="2" type="ORF">PtrM4_013450</name>
</gene>
<accession>A0A2W1E2X2</accession>
<dbReference type="AlphaFoldDB" id="A0A2W1E2X2"/>
<feature type="region of interest" description="Disordered" evidence="1">
    <location>
        <begin position="24"/>
        <end position="74"/>
    </location>
</feature>
<feature type="compositionally biased region" description="Polar residues" evidence="1">
    <location>
        <begin position="43"/>
        <end position="55"/>
    </location>
</feature>
<evidence type="ECO:0000313" key="3">
    <source>
        <dbReference type="Proteomes" id="UP000245464"/>
    </source>
</evidence>
<reference evidence="2 3" key="1">
    <citation type="journal article" date="2018" name="BMC Genomics">
        <title>Comparative genomics of the wheat fungal pathogen Pyrenophora tritici-repentis reveals chromosomal variations and genome plasticity.</title>
        <authorList>
            <person name="Moolhuijzen P."/>
            <person name="See P.T."/>
            <person name="Hane J.K."/>
            <person name="Shi G."/>
            <person name="Liu Z."/>
            <person name="Oliver R.P."/>
            <person name="Moffat C.S."/>
        </authorList>
    </citation>
    <scope>NUCLEOTIDE SEQUENCE [LARGE SCALE GENOMIC DNA]</scope>
    <source>
        <strain evidence="2">M4</strain>
    </source>
</reference>
<evidence type="ECO:0000313" key="2">
    <source>
        <dbReference type="EMBL" id="KAF7577105.1"/>
    </source>
</evidence>
<evidence type="ECO:0000256" key="1">
    <source>
        <dbReference type="SAM" id="MobiDB-lite"/>
    </source>
</evidence>